<dbReference type="GO" id="GO:0034965">
    <property type="term" value="P:intronic box C/D snoRNA processing"/>
    <property type="evidence" value="ECO:0007669"/>
    <property type="project" value="TreeGrafter"/>
</dbReference>
<dbReference type="GO" id="GO:0000294">
    <property type="term" value="P:nuclear-transcribed mRNA catabolic process, RNase MRP-dependent"/>
    <property type="evidence" value="ECO:0007669"/>
    <property type="project" value="TreeGrafter"/>
</dbReference>
<dbReference type="GO" id="GO:0004526">
    <property type="term" value="F:ribonuclease P activity"/>
    <property type="evidence" value="ECO:0007669"/>
    <property type="project" value="TreeGrafter"/>
</dbReference>
<evidence type="ECO:0000256" key="1">
    <source>
        <dbReference type="ARBA" id="ARBA00004123"/>
    </source>
</evidence>
<evidence type="ECO:0000313" key="4">
    <source>
        <dbReference type="EMBL" id="CDP36716.1"/>
    </source>
</evidence>
<keyword evidence="3" id="KW-0539">Nucleus</keyword>
<comment type="subcellular location">
    <subcellularLocation>
        <location evidence="1">Nucleus</location>
    </subcellularLocation>
</comment>
<protein>
    <submittedName>
        <fullName evidence="4">ARAD1B19338p</fullName>
    </submittedName>
</protein>
<sequence length="141" mass="16416">MRHGTSWTSSRRRLYHIDHTKMPEPEKVIKHPPVRLAWQVNQRAFDIQVKATSPFMGVVNRTKKRLERISKDKIRARPCVKVMGLGKAMNKALSVGSYFAEKRHRIEIFTGTEVVFDEVVKDGTSTRRKREVSKVEIKIYP</sequence>
<dbReference type="InterPro" id="IPR014612">
    <property type="entry name" value="Pop7/Rpp20"/>
</dbReference>
<evidence type="ECO:0000256" key="2">
    <source>
        <dbReference type="ARBA" id="ARBA00022694"/>
    </source>
</evidence>
<dbReference type="Gene3D" id="3.30.110.20">
    <property type="entry name" value="Alba-like domain"/>
    <property type="match status" value="1"/>
</dbReference>
<dbReference type="SUPFAM" id="SSF82704">
    <property type="entry name" value="AlbA-like"/>
    <property type="match status" value="1"/>
</dbReference>
<proteinExistence type="predicted"/>
<dbReference type="AlphaFoldDB" id="A0A060TC18"/>
<dbReference type="Pfam" id="PF12328">
    <property type="entry name" value="Rpp20"/>
    <property type="match status" value="1"/>
</dbReference>
<dbReference type="InterPro" id="IPR020241">
    <property type="entry name" value="RNase_P/MRP_Pop7_fungi"/>
</dbReference>
<organism evidence="4">
    <name type="scientific">Blastobotrys adeninivorans</name>
    <name type="common">Yeast</name>
    <name type="synonym">Arxula adeninivorans</name>
    <dbReference type="NCBI Taxonomy" id="409370"/>
    <lineage>
        <taxon>Eukaryota</taxon>
        <taxon>Fungi</taxon>
        <taxon>Dikarya</taxon>
        <taxon>Ascomycota</taxon>
        <taxon>Saccharomycotina</taxon>
        <taxon>Dipodascomycetes</taxon>
        <taxon>Dipodascales</taxon>
        <taxon>Trichomonascaceae</taxon>
        <taxon>Blastobotrys</taxon>
    </lineage>
</organism>
<dbReference type="InterPro" id="IPR036882">
    <property type="entry name" value="Alba-like_dom_sf"/>
</dbReference>
<reference evidence="4" key="2">
    <citation type="submission" date="2014-06" db="EMBL/GenBank/DDBJ databases">
        <title>The complete genome of Blastobotrys (Arxula) adeninivorans LS3 - a yeast of biotechnological interest.</title>
        <authorList>
            <person name="Kunze G."/>
            <person name="Gaillardin C."/>
            <person name="Czernicka M."/>
            <person name="Durrens P."/>
            <person name="Martin T."/>
            <person name="Boer E."/>
            <person name="Gabaldon T."/>
            <person name="Cruz J."/>
            <person name="Talla E."/>
            <person name="Marck C."/>
            <person name="Goffeau A."/>
            <person name="Barbe V."/>
            <person name="Baret P."/>
            <person name="Baronian K."/>
            <person name="Beier S."/>
            <person name="Bleykasten C."/>
            <person name="Bode R."/>
            <person name="Casaregola S."/>
            <person name="Despons L."/>
            <person name="Fairhead C."/>
            <person name="Giersberg M."/>
            <person name="Gierski P."/>
            <person name="Hahnel U."/>
            <person name="Hartmann A."/>
            <person name="Jankowska D."/>
            <person name="Jubin C."/>
            <person name="Jung P."/>
            <person name="Lafontaine I."/>
            <person name="Leh-Louis V."/>
            <person name="Lemaire M."/>
            <person name="Marcet-Houben M."/>
            <person name="Mascher M."/>
            <person name="Morel G."/>
            <person name="Richard G.-F."/>
            <person name="Riechen J."/>
            <person name="Sacerdot C."/>
            <person name="Sarkar A."/>
            <person name="Savel G."/>
            <person name="Schacherer J."/>
            <person name="Sherman D."/>
            <person name="Straub M.-L."/>
            <person name="Stein N."/>
            <person name="Thierry A."/>
            <person name="Trautwein-Schult A."/>
            <person name="Westhof E."/>
            <person name="Worch S."/>
            <person name="Dujon B."/>
            <person name="Souciet J.-L."/>
            <person name="Wincker P."/>
            <person name="Scholz U."/>
            <person name="Neuveglise N."/>
        </authorList>
    </citation>
    <scope>NUCLEOTIDE SEQUENCE</scope>
    <source>
        <strain evidence="4">LS3</strain>
    </source>
</reference>
<dbReference type="GO" id="GO:0005655">
    <property type="term" value="C:nucleolar ribonuclease P complex"/>
    <property type="evidence" value="ECO:0007669"/>
    <property type="project" value="InterPro"/>
</dbReference>
<dbReference type="PhylomeDB" id="A0A060TC18"/>
<dbReference type="PANTHER" id="PTHR28256">
    <property type="entry name" value="RIBONUCLEASES P/MRP PROTEIN SUBUNIT POP7"/>
    <property type="match status" value="1"/>
</dbReference>
<name>A0A060TC18_BLAAD</name>
<dbReference type="GO" id="GO:0006364">
    <property type="term" value="P:rRNA processing"/>
    <property type="evidence" value="ECO:0007669"/>
    <property type="project" value="TreeGrafter"/>
</dbReference>
<dbReference type="GO" id="GO:0000171">
    <property type="term" value="F:ribonuclease MRP activity"/>
    <property type="evidence" value="ECO:0007669"/>
    <property type="project" value="TreeGrafter"/>
</dbReference>
<keyword evidence="2" id="KW-0819">tRNA processing</keyword>
<dbReference type="GO" id="GO:0001682">
    <property type="term" value="P:tRNA 5'-leader removal"/>
    <property type="evidence" value="ECO:0007669"/>
    <property type="project" value="InterPro"/>
</dbReference>
<dbReference type="GO" id="GO:0003723">
    <property type="term" value="F:RNA binding"/>
    <property type="evidence" value="ECO:0007669"/>
    <property type="project" value="TreeGrafter"/>
</dbReference>
<dbReference type="EMBL" id="HG937692">
    <property type="protein sequence ID" value="CDP36716.1"/>
    <property type="molecule type" value="Genomic_DNA"/>
</dbReference>
<gene>
    <name evidence="4" type="ORF">GNLVRS02_ARAD1B19338g</name>
</gene>
<reference evidence="4" key="1">
    <citation type="submission" date="2014-02" db="EMBL/GenBank/DDBJ databases">
        <authorList>
            <person name="Genoscope - CEA"/>
        </authorList>
    </citation>
    <scope>NUCLEOTIDE SEQUENCE</scope>
    <source>
        <strain evidence="4">LS3</strain>
    </source>
</reference>
<dbReference type="GO" id="GO:0000172">
    <property type="term" value="C:ribonuclease MRP complex"/>
    <property type="evidence" value="ECO:0007669"/>
    <property type="project" value="InterPro"/>
</dbReference>
<evidence type="ECO:0000256" key="3">
    <source>
        <dbReference type="ARBA" id="ARBA00023242"/>
    </source>
</evidence>
<dbReference type="PANTHER" id="PTHR28256:SF1">
    <property type="entry name" value="RIBONUCLEASES P_MRP PROTEIN SUBUNIT POP7"/>
    <property type="match status" value="1"/>
</dbReference>
<accession>A0A060TC18</accession>